<evidence type="ECO:0000259" key="1">
    <source>
        <dbReference type="PROSITE" id="PS50943"/>
    </source>
</evidence>
<sequence length="138" mass="15744">MKISRRKINREQNGRLEIDIIDNWLKDNGDPAMERLVKKNLAIANKIASLLESKGMKPADLAVAMGKQRSEVSKWLSGQHTFTTKTITKIEEVLGEDIIHIEPSVRNVYFTAYVRVEDIKPAIQEDIFEDSLYEEVSA</sequence>
<dbReference type="PROSITE" id="PS50943">
    <property type="entry name" value="HTH_CROC1"/>
    <property type="match status" value="1"/>
</dbReference>
<evidence type="ECO:0000313" key="3">
    <source>
        <dbReference type="Proteomes" id="UP000199421"/>
    </source>
</evidence>
<gene>
    <name evidence="2" type="ORF">SAMN05661044_00128</name>
</gene>
<dbReference type="RefSeq" id="WP_093316643.1">
    <property type="nucleotide sequence ID" value="NZ_FOAF01000001.1"/>
</dbReference>
<dbReference type="EMBL" id="FOAF01000001">
    <property type="protein sequence ID" value="SEK39120.1"/>
    <property type="molecule type" value="Genomic_DNA"/>
</dbReference>
<dbReference type="SMART" id="SM00530">
    <property type="entry name" value="HTH_XRE"/>
    <property type="match status" value="1"/>
</dbReference>
<dbReference type="Gene3D" id="1.10.260.40">
    <property type="entry name" value="lambda repressor-like DNA-binding domains"/>
    <property type="match status" value="1"/>
</dbReference>
<dbReference type="SUPFAM" id="SSF47413">
    <property type="entry name" value="lambda repressor-like DNA-binding domains"/>
    <property type="match status" value="1"/>
</dbReference>
<dbReference type="Pfam" id="PF01381">
    <property type="entry name" value="HTH_3"/>
    <property type="match status" value="1"/>
</dbReference>
<organism evidence="2 3">
    <name type="scientific">Olivibacter domesticus</name>
    <name type="common">Pseudosphingobacterium domesticum</name>
    <dbReference type="NCBI Taxonomy" id="407022"/>
    <lineage>
        <taxon>Bacteria</taxon>
        <taxon>Pseudomonadati</taxon>
        <taxon>Bacteroidota</taxon>
        <taxon>Sphingobacteriia</taxon>
        <taxon>Sphingobacteriales</taxon>
        <taxon>Sphingobacteriaceae</taxon>
        <taxon>Olivibacter</taxon>
    </lineage>
</organism>
<protein>
    <submittedName>
        <fullName evidence="2">Helix-turn-helix</fullName>
    </submittedName>
</protein>
<proteinExistence type="predicted"/>
<dbReference type="AlphaFoldDB" id="A0A1H7GR91"/>
<dbReference type="OrthoDB" id="770730at2"/>
<dbReference type="GO" id="GO:0003677">
    <property type="term" value="F:DNA binding"/>
    <property type="evidence" value="ECO:0007669"/>
    <property type="project" value="InterPro"/>
</dbReference>
<name>A0A1H7GR91_OLID1</name>
<dbReference type="STRING" id="407022.SAMN05661044_00128"/>
<dbReference type="InterPro" id="IPR001387">
    <property type="entry name" value="Cro/C1-type_HTH"/>
</dbReference>
<reference evidence="3" key="1">
    <citation type="submission" date="2016-10" db="EMBL/GenBank/DDBJ databases">
        <authorList>
            <person name="Varghese N."/>
            <person name="Submissions S."/>
        </authorList>
    </citation>
    <scope>NUCLEOTIDE SEQUENCE [LARGE SCALE GENOMIC DNA]</scope>
    <source>
        <strain evidence="3">DSM 18733</strain>
    </source>
</reference>
<keyword evidence="3" id="KW-1185">Reference proteome</keyword>
<dbReference type="Proteomes" id="UP000199421">
    <property type="component" value="Unassembled WGS sequence"/>
</dbReference>
<feature type="domain" description="HTH cro/C1-type" evidence="1">
    <location>
        <begin position="47"/>
        <end position="101"/>
    </location>
</feature>
<evidence type="ECO:0000313" key="2">
    <source>
        <dbReference type="EMBL" id="SEK39120.1"/>
    </source>
</evidence>
<dbReference type="CDD" id="cd00093">
    <property type="entry name" value="HTH_XRE"/>
    <property type="match status" value="1"/>
</dbReference>
<dbReference type="InterPro" id="IPR010982">
    <property type="entry name" value="Lambda_DNA-bd_dom_sf"/>
</dbReference>
<accession>A0A1H7GR91</accession>